<sequence length="360" mass="39715">MIPLLQTTSKRISDCNFYEQYRKFFIRLVNGVQEHMARGNGVGVKGSKRSKIQQRDQDSEESDEEYSVAEEHPTACLRVGALMAVLSYLEFFSTGVQRVALSTTANICKKLTSDVADFVIEVVPLLTNLLQYHDAKVLEHASVCLTRIVEAFATSPDKLDELCNRRLVTQAASLISTSSSRGSGQVASMYVSPALSSPPEQIFEIMNLTNKLLPPLPQRTISLPSSSNLFVKGPLIRKSPGKQEETSGGVPEKEKLVTDHLGLLLQFGMDLLPVLIQIYGSSVNAPVRHKCLSVIGKLMYFSTSDMIQSLLGITNISRVPRVLRTNLQMEKLLFIDGDEVEEGSDNMKMVAGGDGDDCRR</sequence>
<evidence type="ECO:0000313" key="1">
    <source>
        <dbReference type="EMBL" id="KAI3790492.1"/>
    </source>
</evidence>
<gene>
    <name evidence="1" type="ORF">L2E82_03571</name>
</gene>
<evidence type="ECO:0000313" key="2">
    <source>
        <dbReference type="Proteomes" id="UP001055811"/>
    </source>
</evidence>
<proteinExistence type="predicted"/>
<protein>
    <submittedName>
        <fullName evidence="1">Uncharacterized protein</fullName>
    </submittedName>
</protein>
<reference evidence="2" key="1">
    <citation type="journal article" date="2022" name="Mol. Ecol. Resour.">
        <title>The genomes of chicory, endive, great burdock and yacon provide insights into Asteraceae palaeo-polyploidization history and plant inulin production.</title>
        <authorList>
            <person name="Fan W."/>
            <person name="Wang S."/>
            <person name="Wang H."/>
            <person name="Wang A."/>
            <person name="Jiang F."/>
            <person name="Liu H."/>
            <person name="Zhao H."/>
            <person name="Xu D."/>
            <person name="Zhang Y."/>
        </authorList>
    </citation>
    <scope>NUCLEOTIDE SEQUENCE [LARGE SCALE GENOMIC DNA]</scope>
    <source>
        <strain evidence="2">cv. Punajuju</strain>
    </source>
</reference>
<dbReference type="Proteomes" id="UP001055811">
    <property type="component" value="Linkage Group LG01"/>
</dbReference>
<reference evidence="1 2" key="2">
    <citation type="journal article" date="2022" name="Mol. Ecol. Resour.">
        <title>The genomes of chicory, endive, great burdock and yacon provide insights into Asteraceae paleo-polyploidization history and plant inulin production.</title>
        <authorList>
            <person name="Fan W."/>
            <person name="Wang S."/>
            <person name="Wang H."/>
            <person name="Wang A."/>
            <person name="Jiang F."/>
            <person name="Liu H."/>
            <person name="Zhao H."/>
            <person name="Xu D."/>
            <person name="Zhang Y."/>
        </authorList>
    </citation>
    <scope>NUCLEOTIDE SEQUENCE [LARGE SCALE GENOMIC DNA]</scope>
    <source>
        <strain evidence="2">cv. Punajuju</strain>
        <tissue evidence="1">Leaves</tissue>
    </source>
</reference>
<name>A0ACB9H418_CICIN</name>
<dbReference type="EMBL" id="CM042009">
    <property type="protein sequence ID" value="KAI3790492.1"/>
    <property type="molecule type" value="Genomic_DNA"/>
</dbReference>
<keyword evidence="2" id="KW-1185">Reference proteome</keyword>
<organism evidence="1 2">
    <name type="scientific">Cichorium intybus</name>
    <name type="common">Chicory</name>
    <dbReference type="NCBI Taxonomy" id="13427"/>
    <lineage>
        <taxon>Eukaryota</taxon>
        <taxon>Viridiplantae</taxon>
        <taxon>Streptophyta</taxon>
        <taxon>Embryophyta</taxon>
        <taxon>Tracheophyta</taxon>
        <taxon>Spermatophyta</taxon>
        <taxon>Magnoliopsida</taxon>
        <taxon>eudicotyledons</taxon>
        <taxon>Gunneridae</taxon>
        <taxon>Pentapetalae</taxon>
        <taxon>asterids</taxon>
        <taxon>campanulids</taxon>
        <taxon>Asterales</taxon>
        <taxon>Asteraceae</taxon>
        <taxon>Cichorioideae</taxon>
        <taxon>Cichorieae</taxon>
        <taxon>Cichoriinae</taxon>
        <taxon>Cichorium</taxon>
    </lineage>
</organism>
<accession>A0ACB9H418</accession>
<comment type="caution">
    <text evidence="1">The sequence shown here is derived from an EMBL/GenBank/DDBJ whole genome shotgun (WGS) entry which is preliminary data.</text>
</comment>